<name>A0A8R7PAP9_TRIUA</name>
<sequence>AGVVSEHSVTGVNAPGRVRGDATGVGAPGRVRGLGHGRGGDINDRSYTNSDNGELLARYNDGRRRAMT</sequence>
<feature type="region of interest" description="Disordered" evidence="1">
    <location>
        <begin position="1"/>
        <end position="54"/>
    </location>
</feature>
<dbReference type="AlphaFoldDB" id="A0A8R7PAP9"/>
<dbReference type="Proteomes" id="UP000015106">
    <property type="component" value="Chromosome 2"/>
</dbReference>
<evidence type="ECO:0000313" key="2">
    <source>
        <dbReference type="EnsemblPlants" id="TuG1812G0200001248.01.T01.cds293223"/>
    </source>
</evidence>
<dbReference type="Gramene" id="TuG1812G0200001248.01.T01">
    <property type="protein sequence ID" value="TuG1812G0200001248.01.T01.cds293223"/>
    <property type="gene ID" value="TuG1812G0200001248.01"/>
</dbReference>
<keyword evidence="3" id="KW-1185">Reference proteome</keyword>
<accession>A0A8R7PAP9</accession>
<reference evidence="3" key="1">
    <citation type="journal article" date="2013" name="Nature">
        <title>Draft genome of the wheat A-genome progenitor Triticum urartu.</title>
        <authorList>
            <person name="Ling H.Q."/>
            <person name="Zhao S."/>
            <person name="Liu D."/>
            <person name="Wang J."/>
            <person name="Sun H."/>
            <person name="Zhang C."/>
            <person name="Fan H."/>
            <person name="Li D."/>
            <person name="Dong L."/>
            <person name="Tao Y."/>
            <person name="Gao C."/>
            <person name="Wu H."/>
            <person name="Li Y."/>
            <person name="Cui Y."/>
            <person name="Guo X."/>
            <person name="Zheng S."/>
            <person name="Wang B."/>
            <person name="Yu K."/>
            <person name="Liang Q."/>
            <person name="Yang W."/>
            <person name="Lou X."/>
            <person name="Chen J."/>
            <person name="Feng M."/>
            <person name="Jian J."/>
            <person name="Zhang X."/>
            <person name="Luo G."/>
            <person name="Jiang Y."/>
            <person name="Liu J."/>
            <person name="Wang Z."/>
            <person name="Sha Y."/>
            <person name="Zhang B."/>
            <person name="Wu H."/>
            <person name="Tang D."/>
            <person name="Shen Q."/>
            <person name="Xue P."/>
            <person name="Zou S."/>
            <person name="Wang X."/>
            <person name="Liu X."/>
            <person name="Wang F."/>
            <person name="Yang Y."/>
            <person name="An X."/>
            <person name="Dong Z."/>
            <person name="Zhang K."/>
            <person name="Zhang X."/>
            <person name="Luo M.C."/>
            <person name="Dvorak J."/>
            <person name="Tong Y."/>
            <person name="Wang J."/>
            <person name="Yang H."/>
            <person name="Li Z."/>
            <person name="Wang D."/>
            <person name="Zhang A."/>
            <person name="Wang J."/>
        </authorList>
    </citation>
    <scope>NUCLEOTIDE SEQUENCE</scope>
    <source>
        <strain evidence="3">cv. G1812</strain>
    </source>
</reference>
<organism evidence="2 3">
    <name type="scientific">Triticum urartu</name>
    <name type="common">Red wild einkorn</name>
    <name type="synonym">Crithodium urartu</name>
    <dbReference type="NCBI Taxonomy" id="4572"/>
    <lineage>
        <taxon>Eukaryota</taxon>
        <taxon>Viridiplantae</taxon>
        <taxon>Streptophyta</taxon>
        <taxon>Embryophyta</taxon>
        <taxon>Tracheophyta</taxon>
        <taxon>Spermatophyta</taxon>
        <taxon>Magnoliopsida</taxon>
        <taxon>Liliopsida</taxon>
        <taxon>Poales</taxon>
        <taxon>Poaceae</taxon>
        <taxon>BOP clade</taxon>
        <taxon>Pooideae</taxon>
        <taxon>Triticodae</taxon>
        <taxon>Triticeae</taxon>
        <taxon>Triticinae</taxon>
        <taxon>Triticum</taxon>
    </lineage>
</organism>
<reference evidence="2" key="2">
    <citation type="submission" date="2018-03" db="EMBL/GenBank/DDBJ databases">
        <title>The Triticum urartu genome reveals the dynamic nature of wheat genome evolution.</title>
        <authorList>
            <person name="Ling H."/>
            <person name="Ma B."/>
            <person name="Shi X."/>
            <person name="Liu H."/>
            <person name="Dong L."/>
            <person name="Sun H."/>
            <person name="Cao Y."/>
            <person name="Gao Q."/>
            <person name="Zheng S."/>
            <person name="Li Y."/>
            <person name="Yu Y."/>
            <person name="Du H."/>
            <person name="Qi M."/>
            <person name="Li Y."/>
            <person name="Yu H."/>
            <person name="Cui Y."/>
            <person name="Wang N."/>
            <person name="Chen C."/>
            <person name="Wu H."/>
            <person name="Zhao Y."/>
            <person name="Zhang J."/>
            <person name="Li Y."/>
            <person name="Zhou W."/>
            <person name="Zhang B."/>
            <person name="Hu W."/>
            <person name="Eijk M."/>
            <person name="Tang J."/>
            <person name="Witsenboer H."/>
            <person name="Zhao S."/>
            <person name="Li Z."/>
            <person name="Zhang A."/>
            <person name="Wang D."/>
            <person name="Liang C."/>
        </authorList>
    </citation>
    <scope>NUCLEOTIDE SEQUENCE [LARGE SCALE GENOMIC DNA]</scope>
    <source>
        <strain evidence="2">cv. G1812</strain>
    </source>
</reference>
<proteinExistence type="predicted"/>
<evidence type="ECO:0000313" key="3">
    <source>
        <dbReference type="Proteomes" id="UP000015106"/>
    </source>
</evidence>
<evidence type="ECO:0000256" key="1">
    <source>
        <dbReference type="SAM" id="MobiDB-lite"/>
    </source>
</evidence>
<dbReference type="EnsemblPlants" id="TuG1812G0200001248.01.T01">
    <property type="protein sequence ID" value="TuG1812G0200001248.01.T01.cds293223"/>
    <property type="gene ID" value="TuG1812G0200001248.01"/>
</dbReference>
<reference evidence="2" key="3">
    <citation type="submission" date="2022-06" db="UniProtKB">
        <authorList>
            <consortium name="EnsemblPlants"/>
        </authorList>
    </citation>
    <scope>IDENTIFICATION</scope>
</reference>
<protein>
    <submittedName>
        <fullName evidence="2">Uncharacterized protein</fullName>
    </submittedName>
</protein>